<evidence type="ECO:0000313" key="2">
    <source>
        <dbReference type="Proteomes" id="UP001476798"/>
    </source>
</evidence>
<dbReference type="Proteomes" id="UP001476798">
    <property type="component" value="Unassembled WGS sequence"/>
</dbReference>
<reference evidence="1 2" key="1">
    <citation type="submission" date="2021-06" db="EMBL/GenBank/DDBJ databases">
        <authorList>
            <person name="Palmer J.M."/>
        </authorList>
    </citation>
    <scope>NUCLEOTIDE SEQUENCE [LARGE SCALE GENOMIC DNA]</scope>
    <source>
        <strain evidence="1 2">GA_2019</strain>
        <tissue evidence="1">Muscle</tissue>
    </source>
</reference>
<comment type="caution">
    <text evidence="1">The sequence shown here is derived from an EMBL/GenBank/DDBJ whole genome shotgun (WGS) entry which is preliminary data.</text>
</comment>
<name>A0ABV0N0G0_9TELE</name>
<feature type="non-terminal residue" evidence="1">
    <location>
        <position position="1"/>
    </location>
</feature>
<dbReference type="EMBL" id="JAHRIO010020671">
    <property type="protein sequence ID" value="MEQ2164875.1"/>
    <property type="molecule type" value="Genomic_DNA"/>
</dbReference>
<accession>A0ABV0N0G0</accession>
<proteinExistence type="predicted"/>
<protein>
    <submittedName>
        <fullName evidence="1">Uncharacterized protein</fullName>
    </submittedName>
</protein>
<evidence type="ECO:0000313" key="1">
    <source>
        <dbReference type="EMBL" id="MEQ2164875.1"/>
    </source>
</evidence>
<keyword evidence="2" id="KW-1185">Reference proteome</keyword>
<organism evidence="1 2">
    <name type="scientific">Goodea atripinnis</name>
    <dbReference type="NCBI Taxonomy" id="208336"/>
    <lineage>
        <taxon>Eukaryota</taxon>
        <taxon>Metazoa</taxon>
        <taxon>Chordata</taxon>
        <taxon>Craniata</taxon>
        <taxon>Vertebrata</taxon>
        <taxon>Euteleostomi</taxon>
        <taxon>Actinopterygii</taxon>
        <taxon>Neopterygii</taxon>
        <taxon>Teleostei</taxon>
        <taxon>Neoteleostei</taxon>
        <taxon>Acanthomorphata</taxon>
        <taxon>Ovalentaria</taxon>
        <taxon>Atherinomorphae</taxon>
        <taxon>Cyprinodontiformes</taxon>
        <taxon>Goodeidae</taxon>
        <taxon>Goodea</taxon>
    </lineage>
</organism>
<sequence length="171" mass="19152">YLGDDEDSVISKESRSQALLTKLQQKVQQKQRQSLTKQRECDSLFSVVLRADLSIRYDHIRKGPHDASKITIPSIHCTLFFFPQVKMVLPQWLAEPDVIHRDIKFNLVPISSASGISAQLLRKLETNGIQHFFPGTAEASVGHQPGLFVALLGETTINSEACVMQYDNAAF</sequence>
<gene>
    <name evidence="1" type="ORF">GOODEAATRI_011194</name>
</gene>